<feature type="compositionally biased region" description="Polar residues" evidence="1">
    <location>
        <begin position="446"/>
        <end position="455"/>
    </location>
</feature>
<dbReference type="Proteomes" id="UP000232323">
    <property type="component" value="Unassembled WGS sequence"/>
</dbReference>
<dbReference type="EMBL" id="BEGY01000019">
    <property type="protein sequence ID" value="GAX76699.1"/>
    <property type="molecule type" value="Genomic_DNA"/>
</dbReference>
<organism evidence="2 3">
    <name type="scientific">Chlamydomonas eustigma</name>
    <dbReference type="NCBI Taxonomy" id="1157962"/>
    <lineage>
        <taxon>Eukaryota</taxon>
        <taxon>Viridiplantae</taxon>
        <taxon>Chlorophyta</taxon>
        <taxon>core chlorophytes</taxon>
        <taxon>Chlorophyceae</taxon>
        <taxon>CS clade</taxon>
        <taxon>Chlamydomonadales</taxon>
        <taxon>Chlamydomonadaceae</taxon>
        <taxon>Chlamydomonas</taxon>
    </lineage>
</organism>
<gene>
    <name evidence="2" type="ORF">CEUSTIGMA_g4145.t1</name>
</gene>
<evidence type="ECO:0000313" key="3">
    <source>
        <dbReference type="Proteomes" id="UP000232323"/>
    </source>
</evidence>
<evidence type="ECO:0000313" key="2">
    <source>
        <dbReference type="EMBL" id="GAX76699.1"/>
    </source>
</evidence>
<dbReference type="AlphaFoldDB" id="A0A250X192"/>
<comment type="caution">
    <text evidence="2">The sequence shown here is derived from an EMBL/GenBank/DDBJ whole genome shotgun (WGS) entry which is preliminary data.</text>
</comment>
<evidence type="ECO:0000256" key="1">
    <source>
        <dbReference type="SAM" id="MobiDB-lite"/>
    </source>
</evidence>
<sequence length="455" mass="48852">MSLLPSLSFLTHSNDNYQQRDGNPSAILQNLTVLHDKLTERNRTHRPSQSSLNEARIEEVSKIDRSPFRFLEHLQTLGSLRSLTLCLRGAIDDKDICSIANLRVLSELKITALTNSHVGLPKLRMLASPINFPLVHSLHLGPLICNPSLSLLGVFGSLPALRSLTASVSKSSTGQFFNEANLHERCQQYYLSSLSRLTHLVLNAQGFTDSEAYGACHVLAPHLVNLDLCLSGALVWDPQFLNGDEIDIEHQTAVNPTVHFGAVGAIEASMIKDQLNRELNTLRIRDERYGEAGVLIASEGPAVAPALQGPAVAPALQGPAVAPALQGPAVAPALHSGHFRQHRAPLTLSLALGPLSLIRPSLSSLLLNTLSPSLTVLQLTLPCQIMESMPLTVLLPQACPLLVDLHLDGAIIPIRLSTTRSVREADSTAGEMPGRDPPPGLLSRCAPNSSGISGP</sequence>
<name>A0A250X192_9CHLO</name>
<accession>A0A250X192</accession>
<feature type="region of interest" description="Disordered" evidence="1">
    <location>
        <begin position="422"/>
        <end position="455"/>
    </location>
</feature>
<proteinExistence type="predicted"/>
<keyword evidence="3" id="KW-1185">Reference proteome</keyword>
<protein>
    <submittedName>
        <fullName evidence="2">Uncharacterized protein</fullName>
    </submittedName>
</protein>
<reference evidence="2 3" key="1">
    <citation type="submission" date="2017-08" db="EMBL/GenBank/DDBJ databases">
        <title>Acidophilic green algal genome provides insights into adaptation to an acidic environment.</title>
        <authorList>
            <person name="Hirooka S."/>
            <person name="Hirose Y."/>
            <person name="Kanesaki Y."/>
            <person name="Higuchi S."/>
            <person name="Fujiwara T."/>
            <person name="Onuma R."/>
            <person name="Era A."/>
            <person name="Ohbayashi R."/>
            <person name="Uzuka A."/>
            <person name="Nozaki H."/>
            <person name="Yoshikawa H."/>
            <person name="Miyagishima S.Y."/>
        </authorList>
    </citation>
    <scope>NUCLEOTIDE SEQUENCE [LARGE SCALE GENOMIC DNA]</scope>
    <source>
        <strain evidence="2 3">NIES-2499</strain>
    </source>
</reference>